<evidence type="ECO:0000259" key="13">
    <source>
        <dbReference type="PROSITE" id="PS50067"/>
    </source>
</evidence>
<dbReference type="GO" id="GO:0005876">
    <property type="term" value="C:spindle microtubule"/>
    <property type="evidence" value="ECO:0007669"/>
    <property type="project" value="TreeGrafter"/>
</dbReference>
<dbReference type="InterPro" id="IPR019821">
    <property type="entry name" value="Kinesin_motor_CS"/>
</dbReference>
<organism evidence="14 15">
    <name type="scientific">Stylophora pistillata</name>
    <name type="common">Smooth cauliflower coral</name>
    <dbReference type="NCBI Taxonomy" id="50429"/>
    <lineage>
        <taxon>Eukaryota</taxon>
        <taxon>Metazoa</taxon>
        <taxon>Cnidaria</taxon>
        <taxon>Anthozoa</taxon>
        <taxon>Hexacorallia</taxon>
        <taxon>Scleractinia</taxon>
        <taxon>Astrocoeniina</taxon>
        <taxon>Pocilloporidae</taxon>
        <taxon>Stylophora</taxon>
    </lineage>
</organism>
<dbReference type="InterPro" id="IPR047149">
    <property type="entry name" value="KIF11-like"/>
</dbReference>
<dbReference type="InterPro" id="IPR032384">
    <property type="entry name" value="Kif23_Arf-bd"/>
</dbReference>
<name>A0A2B4RXI7_STYPI</name>
<dbReference type="PROSITE" id="PS00411">
    <property type="entry name" value="KINESIN_MOTOR_1"/>
    <property type="match status" value="1"/>
</dbReference>
<dbReference type="InterPro" id="IPR001752">
    <property type="entry name" value="Kinesin_motor_dom"/>
</dbReference>
<feature type="binding site" evidence="10">
    <location>
        <begin position="289"/>
        <end position="296"/>
    </location>
    <ligand>
        <name>ATP</name>
        <dbReference type="ChEBI" id="CHEBI:30616"/>
    </ligand>
</feature>
<dbReference type="InterPro" id="IPR027417">
    <property type="entry name" value="P-loop_NTPase"/>
</dbReference>
<feature type="compositionally biased region" description="Polar residues" evidence="12">
    <location>
        <begin position="1003"/>
        <end position="1014"/>
    </location>
</feature>
<evidence type="ECO:0000256" key="4">
    <source>
        <dbReference type="ARBA" id="ARBA00022701"/>
    </source>
</evidence>
<evidence type="ECO:0000256" key="6">
    <source>
        <dbReference type="ARBA" id="ARBA00022840"/>
    </source>
</evidence>
<proteinExistence type="inferred from homology"/>
<evidence type="ECO:0000256" key="10">
    <source>
        <dbReference type="PROSITE-ProRule" id="PRU00283"/>
    </source>
</evidence>
<dbReference type="AlphaFoldDB" id="A0A2B4RXI7"/>
<dbReference type="OrthoDB" id="2403182at2759"/>
<evidence type="ECO:0000256" key="12">
    <source>
        <dbReference type="SAM" id="MobiDB-lite"/>
    </source>
</evidence>
<dbReference type="InterPro" id="IPR038105">
    <property type="entry name" value="Kif23_Arf-bd_sf"/>
</dbReference>
<dbReference type="PANTHER" id="PTHR47970">
    <property type="entry name" value="KINESIN-LIKE PROTEIN KIF11"/>
    <property type="match status" value="1"/>
</dbReference>
<dbReference type="GO" id="GO:0072686">
    <property type="term" value="C:mitotic spindle"/>
    <property type="evidence" value="ECO:0007669"/>
    <property type="project" value="TreeGrafter"/>
</dbReference>
<keyword evidence="7 11" id="KW-0175">Coiled coil</keyword>
<dbReference type="GO" id="GO:0008574">
    <property type="term" value="F:plus-end-directed microtubule motor activity"/>
    <property type="evidence" value="ECO:0007669"/>
    <property type="project" value="TreeGrafter"/>
</dbReference>
<protein>
    <submittedName>
        <fullName evidence="14">Kinesin-like protein KIF23</fullName>
    </submittedName>
</protein>
<dbReference type="PROSITE" id="PS50067">
    <property type="entry name" value="KINESIN_MOTOR_2"/>
    <property type="match status" value="1"/>
</dbReference>
<evidence type="ECO:0000256" key="5">
    <source>
        <dbReference type="ARBA" id="ARBA00022741"/>
    </source>
</evidence>
<keyword evidence="5 10" id="KW-0547">Nucleotide-binding</keyword>
<comment type="subcellular location">
    <subcellularLocation>
        <location evidence="1">Cytoplasm</location>
        <location evidence="1">Cytoskeleton</location>
        <location evidence="1">Spindle</location>
    </subcellularLocation>
</comment>
<keyword evidence="9" id="KW-0206">Cytoskeleton</keyword>
<evidence type="ECO:0000256" key="7">
    <source>
        <dbReference type="ARBA" id="ARBA00023054"/>
    </source>
</evidence>
<dbReference type="PRINTS" id="PR00380">
    <property type="entry name" value="KINESINHEAVY"/>
</dbReference>
<dbReference type="SUPFAM" id="SSF52540">
    <property type="entry name" value="P-loop containing nucleoside triphosphate hydrolases"/>
    <property type="match status" value="1"/>
</dbReference>
<dbReference type="InterPro" id="IPR036961">
    <property type="entry name" value="Kinesin_motor_dom_sf"/>
</dbReference>
<feature type="region of interest" description="Disordered" evidence="12">
    <location>
        <begin position="107"/>
        <end position="137"/>
    </location>
</feature>
<comment type="similarity">
    <text evidence="10">Belongs to the TRAFAC class myosin-kinesin ATPase superfamily. Kinesin family.</text>
</comment>
<dbReference type="SMART" id="SM00129">
    <property type="entry name" value="KISc"/>
    <property type="match status" value="1"/>
</dbReference>
<keyword evidence="6 10" id="KW-0067">ATP-binding</keyword>
<keyword evidence="15" id="KW-1185">Reference proteome</keyword>
<evidence type="ECO:0000313" key="14">
    <source>
        <dbReference type="EMBL" id="PFX21047.1"/>
    </source>
</evidence>
<evidence type="ECO:0000256" key="1">
    <source>
        <dbReference type="ARBA" id="ARBA00004186"/>
    </source>
</evidence>
<dbReference type="Pfam" id="PF16540">
    <property type="entry name" value="MKLP1_Arf_bdg"/>
    <property type="match status" value="1"/>
</dbReference>
<comment type="caution">
    <text evidence="14">The sequence shown here is derived from an EMBL/GenBank/DDBJ whole genome shotgun (WGS) entry which is preliminary data.</text>
</comment>
<feature type="region of interest" description="Disordered" evidence="12">
    <location>
        <begin position="853"/>
        <end position="902"/>
    </location>
</feature>
<dbReference type="CDD" id="cd01368">
    <property type="entry name" value="KISc_KIF23_like"/>
    <property type="match status" value="1"/>
</dbReference>
<dbReference type="Proteomes" id="UP000225706">
    <property type="component" value="Unassembled WGS sequence"/>
</dbReference>
<dbReference type="STRING" id="50429.A0A2B4RXI7"/>
<dbReference type="Gene3D" id="2.60.40.4330">
    <property type="entry name" value="Kinesin-like protein Kif23, Arf6-interacting domain"/>
    <property type="match status" value="1"/>
</dbReference>
<dbReference type="GO" id="GO:0005634">
    <property type="term" value="C:nucleus"/>
    <property type="evidence" value="ECO:0007669"/>
    <property type="project" value="TreeGrafter"/>
</dbReference>
<evidence type="ECO:0000313" key="15">
    <source>
        <dbReference type="Proteomes" id="UP000225706"/>
    </source>
</evidence>
<keyword evidence="4" id="KW-0493">Microtubule</keyword>
<sequence length="1037" mass="116832">MQHNESDNVNDENFTESSANLAAAADDGFTEDKQTAEMEFAQTQYSPRGIVLLYFRGDPATEVDRHFSRTFAELCFPASSPEKSLEDSNFQGRTSIPMSLRNLPPSFWNSSHKNQPQHHQTSLSHHGNSGNIFQQKHNTMTPYDCNYQATGNHDNFSHPTGSNFVYTRTIPMSYAQLPTGTVKNLSPGPGPQIRVQPCHASTPSFPLESALQNNDLQPNSLRFDPSYNSLLVQPDNSAGYKSGHRIETQHTFKKIYDEKTSQKVLFDNVAMPLVDDLIHGKNGLIFAYGITGSGKTHTMTGTPSNSGLLPRCLDVIFNSIGELQAPKCVFKQDKSNGIEIQTELEAKLEKEKREKEAALQATPGGRNRNADNDFADVIRVAETGVISEVDEDNSYAVFVSYFEIYNNYIYDLLDETPVDPICPKPPVSKNLREDVNRNMYVSGVTEIEVKSTEEAYSIFWKGQKKRRVANTILNRESSRSHSVFAVKMVQAPLDPDGEEVLQDKDQIAVATLSLCDLAGSERTNRTRAGGDRLREAGNINASLMTLRTCMEVLRENQANAENGVSPKIVPYRDTKLTHLFKNFFDGEGKVRMVVCLNPNADDYDESVHVMKFAEVTQDVVIARPESVRFETGLTPGRRRANQMYKEVLAKVEENNGNGETVIVAKPVHTMGPPFPLFELNSPEDSATLINLMHYLQDRQRRRQTLIDEMSRKEGIFRAHLLAFEKENSQSNGIVASLKATIEEKDREIQKLERRLKALTQKNEMLHKTAEMYEQDKKELRYELDDQKKRADKEKTDKLKMRQALKGVVSQEKGKWERECSKRVKDKEIEMQAKMWQKDEKLRQLKEIVQNMKTNDSGPVTRAQLKAASMPRSKSPPPVSRKPPIKSRHRRSKSSDCWIEHKPSTHLETGTVMKPLIKNKKTVARPGEKDFKGTNATNYVLAHQEEDSAGEIETKLIKGDVYQTVGGGHSIQFTEVETLKTRSDELTSPGRKRRASDSIDDESTSSWTDVETRCSTAIEGRPGMGPSYCHTAAKKKKP</sequence>
<feature type="coiled-coil region" evidence="11">
    <location>
        <begin position="734"/>
        <end position="796"/>
    </location>
</feature>
<keyword evidence="2" id="KW-0963">Cytoplasm</keyword>
<dbReference type="GO" id="GO:0008017">
    <property type="term" value="F:microtubule binding"/>
    <property type="evidence" value="ECO:0007669"/>
    <property type="project" value="InterPro"/>
</dbReference>
<keyword evidence="3" id="KW-0597">Phosphoprotein</keyword>
<dbReference type="Pfam" id="PF00225">
    <property type="entry name" value="Kinesin"/>
    <property type="match status" value="1"/>
</dbReference>
<accession>A0A2B4RXI7</accession>
<keyword evidence="8 10" id="KW-0505">Motor protein</keyword>
<feature type="compositionally biased region" description="Basic residues" evidence="12">
    <location>
        <begin position="882"/>
        <end position="891"/>
    </location>
</feature>
<evidence type="ECO:0000256" key="3">
    <source>
        <dbReference type="ARBA" id="ARBA00022553"/>
    </source>
</evidence>
<dbReference type="GO" id="GO:0090307">
    <property type="term" value="P:mitotic spindle assembly"/>
    <property type="evidence" value="ECO:0007669"/>
    <property type="project" value="TreeGrafter"/>
</dbReference>
<dbReference type="EMBL" id="LSMT01000293">
    <property type="protein sequence ID" value="PFX21047.1"/>
    <property type="molecule type" value="Genomic_DNA"/>
</dbReference>
<gene>
    <name evidence="14" type="primary">KIF23</name>
    <name evidence="14" type="ORF">AWC38_SpisGene14461</name>
</gene>
<feature type="domain" description="Kinesin motor" evidence="13">
    <location>
        <begin position="206"/>
        <end position="619"/>
    </location>
</feature>
<evidence type="ECO:0000256" key="9">
    <source>
        <dbReference type="ARBA" id="ARBA00023212"/>
    </source>
</evidence>
<evidence type="ECO:0000256" key="8">
    <source>
        <dbReference type="ARBA" id="ARBA00023175"/>
    </source>
</evidence>
<dbReference type="GO" id="GO:0051231">
    <property type="term" value="P:spindle elongation"/>
    <property type="evidence" value="ECO:0007669"/>
    <property type="project" value="TreeGrafter"/>
</dbReference>
<evidence type="ECO:0000256" key="11">
    <source>
        <dbReference type="SAM" id="Coils"/>
    </source>
</evidence>
<dbReference type="PANTHER" id="PTHR47970:SF29">
    <property type="entry name" value="KINESIN FAMILY MEMBER 20B"/>
    <property type="match status" value="1"/>
</dbReference>
<evidence type="ECO:0000256" key="2">
    <source>
        <dbReference type="ARBA" id="ARBA00022490"/>
    </source>
</evidence>
<reference evidence="15" key="1">
    <citation type="journal article" date="2017" name="bioRxiv">
        <title>Comparative analysis of the genomes of Stylophora pistillata and Acropora digitifera provides evidence for extensive differences between species of corals.</title>
        <authorList>
            <person name="Voolstra C.R."/>
            <person name="Li Y."/>
            <person name="Liew Y.J."/>
            <person name="Baumgarten S."/>
            <person name="Zoccola D."/>
            <person name="Flot J.-F."/>
            <person name="Tambutte S."/>
            <person name="Allemand D."/>
            <person name="Aranda M."/>
        </authorList>
    </citation>
    <scope>NUCLEOTIDE SEQUENCE [LARGE SCALE GENOMIC DNA]</scope>
</reference>
<dbReference type="Gene3D" id="3.40.850.10">
    <property type="entry name" value="Kinesin motor domain"/>
    <property type="match status" value="1"/>
</dbReference>
<dbReference type="GO" id="GO:0007018">
    <property type="term" value="P:microtubule-based movement"/>
    <property type="evidence" value="ECO:0007669"/>
    <property type="project" value="InterPro"/>
</dbReference>
<feature type="region of interest" description="Disordered" evidence="12">
    <location>
        <begin position="980"/>
        <end position="1037"/>
    </location>
</feature>
<dbReference type="GO" id="GO:0005524">
    <property type="term" value="F:ATP binding"/>
    <property type="evidence" value="ECO:0007669"/>
    <property type="project" value="UniProtKB-UniRule"/>
</dbReference>